<dbReference type="InterPro" id="IPR006205">
    <property type="entry name" value="Mev_gal_kin"/>
</dbReference>
<evidence type="ECO:0000313" key="12">
    <source>
        <dbReference type="EMBL" id="UUX32790.1"/>
    </source>
</evidence>
<dbReference type="EMBL" id="CP102453">
    <property type="protein sequence ID" value="UUX32790.1"/>
    <property type="molecule type" value="Genomic_DNA"/>
</dbReference>
<keyword evidence="3 12" id="KW-0808">Transferase</keyword>
<evidence type="ECO:0000259" key="10">
    <source>
        <dbReference type="Pfam" id="PF00288"/>
    </source>
</evidence>
<evidence type="ECO:0000256" key="7">
    <source>
        <dbReference type="ARBA" id="ARBA00022842"/>
    </source>
</evidence>
<dbReference type="InterPro" id="IPR036554">
    <property type="entry name" value="GHMP_kinase_C_sf"/>
</dbReference>
<keyword evidence="1" id="KW-0963">Cytoplasm</keyword>
<evidence type="ECO:0000256" key="3">
    <source>
        <dbReference type="ARBA" id="ARBA00022679"/>
    </source>
</evidence>
<dbReference type="PANTHER" id="PTHR43290">
    <property type="entry name" value="MEVALONATE KINASE"/>
    <property type="match status" value="1"/>
</dbReference>
<evidence type="ECO:0000256" key="2">
    <source>
        <dbReference type="ARBA" id="ARBA00022516"/>
    </source>
</evidence>
<dbReference type="Pfam" id="PF08544">
    <property type="entry name" value="GHMP_kinases_C"/>
    <property type="match status" value="1"/>
</dbReference>
<evidence type="ECO:0000259" key="11">
    <source>
        <dbReference type="Pfam" id="PF08544"/>
    </source>
</evidence>
<evidence type="ECO:0000256" key="9">
    <source>
        <dbReference type="ARBA" id="ARBA00029438"/>
    </source>
</evidence>
<dbReference type="PRINTS" id="PR00959">
    <property type="entry name" value="MEVGALKINASE"/>
</dbReference>
<dbReference type="InterPro" id="IPR014721">
    <property type="entry name" value="Ribsml_uS5_D2-typ_fold_subgr"/>
</dbReference>
<evidence type="ECO:0000256" key="6">
    <source>
        <dbReference type="ARBA" id="ARBA00022840"/>
    </source>
</evidence>
<dbReference type="SUPFAM" id="SSF55060">
    <property type="entry name" value="GHMP Kinase, C-terminal domain"/>
    <property type="match status" value="1"/>
</dbReference>
<dbReference type="NCBIfam" id="TIGR00549">
    <property type="entry name" value="mevalon_kin"/>
    <property type="match status" value="1"/>
</dbReference>
<protein>
    <submittedName>
        <fullName evidence="12">Mevalonate kinase</fullName>
        <ecNumber evidence="12">2.7.1.36</ecNumber>
    </submittedName>
</protein>
<dbReference type="EC" id="2.7.1.36" evidence="12"/>
<keyword evidence="4" id="KW-0547">Nucleotide-binding</keyword>
<comment type="pathway">
    <text evidence="9">Isoprenoid biosynthesis; isopentenyl diphosphate biosynthesis via mevalonate pathway; isopentenyl diphosphate from (R)-mevalonate: step 1/3.</text>
</comment>
<name>A0ABY5P301_9LACT</name>
<dbReference type="Gene3D" id="3.30.230.10">
    <property type="match status" value="1"/>
</dbReference>
<feature type="domain" description="GHMP kinase C-terminal" evidence="11">
    <location>
        <begin position="244"/>
        <end position="324"/>
    </location>
</feature>
<keyword evidence="6" id="KW-0067">ATP-binding</keyword>
<reference evidence="12 13" key="1">
    <citation type="submission" date="2022-08" db="EMBL/GenBank/DDBJ databases">
        <title>Aerococcaceae sp. nov isolated from spoiled eye mask.</title>
        <authorList>
            <person name="Zhou G."/>
            <person name="Xie X.-B."/>
            <person name="Shi Q.-S."/>
            <person name="Wang Y.-S."/>
            <person name="Wen X."/>
            <person name="Peng H."/>
            <person name="Yang X.-J."/>
            <person name="Tao H.-B."/>
            <person name="Huang X.-M."/>
        </authorList>
    </citation>
    <scope>NUCLEOTIDE SEQUENCE [LARGE SCALE GENOMIC DNA]</scope>
    <source>
        <strain evidence="13">DM20194951</strain>
    </source>
</reference>
<evidence type="ECO:0000313" key="13">
    <source>
        <dbReference type="Proteomes" id="UP001315967"/>
    </source>
</evidence>
<dbReference type="RefSeq" id="WP_313792289.1">
    <property type="nucleotide sequence ID" value="NZ_CP102453.1"/>
</dbReference>
<dbReference type="GO" id="GO:0004496">
    <property type="term" value="F:mevalonate kinase activity"/>
    <property type="evidence" value="ECO:0007669"/>
    <property type="project" value="UniProtKB-EC"/>
</dbReference>
<dbReference type="InterPro" id="IPR013750">
    <property type="entry name" value="GHMP_kinase_C_dom"/>
</dbReference>
<keyword evidence="13" id="KW-1185">Reference proteome</keyword>
<keyword evidence="5 12" id="KW-0418">Kinase</keyword>
<dbReference type="Proteomes" id="UP001315967">
    <property type="component" value="Chromosome"/>
</dbReference>
<keyword evidence="2" id="KW-0444">Lipid biosynthesis</keyword>
<evidence type="ECO:0000256" key="8">
    <source>
        <dbReference type="ARBA" id="ARBA00023098"/>
    </source>
</evidence>
<organism evidence="12 13">
    <name type="scientific">Fundicoccus culcitae</name>
    <dbReference type="NCBI Taxonomy" id="2969821"/>
    <lineage>
        <taxon>Bacteria</taxon>
        <taxon>Bacillati</taxon>
        <taxon>Bacillota</taxon>
        <taxon>Bacilli</taxon>
        <taxon>Lactobacillales</taxon>
        <taxon>Aerococcaceae</taxon>
        <taxon>Fundicoccus</taxon>
    </lineage>
</organism>
<accession>A0ABY5P301</accession>
<dbReference type="InterPro" id="IPR020568">
    <property type="entry name" value="Ribosomal_Su5_D2-typ_SF"/>
</dbReference>
<evidence type="ECO:0000256" key="5">
    <source>
        <dbReference type="ARBA" id="ARBA00022777"/>
    </source>
</evidence>
<gene>
    <name evidence="12" type="primary">mvk</name>
    <name evidence="12" type="ORF">NRE15_07610</name>
</gene>
<dbReference type="PANTHER" id="PTHR43290:SF2">
    <property type="entry name" value="MEVALONATE KINASE"/>
    <property type="match status" value="1"/>
</dbReference>
<evidence type="ECO:0000256" key="1">
    <source>
        <dbReference type="ARBA" id="ARBA00022490"/>
    </source>
</evidence>
<dbReference type="SUPFAM" id="SSF54211">
    <property type="entry name" value="Ribosomal protein S5 domain 2-like"/>
    <property type="match status" value="1"/>
</dbReference>
<feature type="domain" description="GHMP kinase N-terminal" evidence="10">
    <location>
        <begin position="93"/>
        <end position="171"/>
    </location>
</feature>
<keyword evidence="8" id="KW-0443">Lipid metabolism</keyword>
<proteinExistence type="predicted"/>
<dbReference type="Pfam" id="PF00288">
    <property type="entry name" value="GHMP_kinases_N"/>
    <property type="match status" value="1"/>
</dbReference>
<sequence length="333" mass="36029">MDELEEYLLEQEPKVELTAQQNEVVVAVGHGYAHSKIILMGEHAVVYDYPAIALPFNGVQVHTKATFTQEKGSTIDCMYFNGPISQAPASLNNIVRAIELSLQSLKINIAIHTQIESTIPQERGMGSSAAVAVSVIRAIYDLFDQPLDDNQLQFIANQAEVIAHESTSGLDTLLASSNQPYIYRKSKPALAFALKLEAYLVVADSGQAGQTKLAVQKVMKRRQENPEFSESILTAIGQFVTQAFDAINAGDVQSLGRLMTYNHYYLNQLGVSNERLDIIVNAAWQAGALGAKLTGGGLGGCVIALAETKGDAIAIAHAMQEAGAIQSWYIPLH</sequence>
<dbReference type="InterPro" id="IPR006204">
    <property type="entry name" value="GHMP_kinase_N_dom"/>
</dbReference>
<dbReference type="Gene3D" id="3.30.70.890">
    <property type="entry name" value="GHMP kinase, C-terminal domain"/>
    <property type="match status" value="1"/>
</dbReference>
<evidence type="ECO:0000256" key="4">
    <source>
        <dbReference type="ARBA" id="ARBA00022741"/>
    </source>
</evidence>
<keyword evidence="7" id="KW-0460">Magnesium</keyword>